<evidence type="ECO:0000313" key="3">
    <source>
        <dbReference type="EMBL" id="CAG8841962.1"/>
    </source>
</evidence>
<evidence type="ECO:0000313" key="4">
    <source>
        <dbReference type="Proteomes" id="UP000789901"/>
    </source>
</evidence>
<dbReference type="Pfam" id="PF10551">
    <property type="entry name" value="MULE"/>
    <property type="match status" value="1"/>
</dbReference>
<keyword evidence="1" id="KW-1133">Transmembrane helix</keyword>
<gene>
    <name evidence="3" type="ORF">GMARGA_LOCUS35726</name>
</gene>
<sequence>KHYNKQTKSTMFTYWCICYQELEKKARKVLDNSKQYNTKSQLDCYNCKGAILVRLNLQNKLASVKLDHVYLHPRPQYIAITDEIKKYIKENLVYSASELYKQIVLEKINKIDDPVEVFSFITLFITELPKIAFETLLVDATYNMTKLKHKLYSILAVIDSTGFPISYLYISSGKNCDIYMILTEWFKAISNININNIKILLSDKDFSQISSVQAIWKDLRVQLCKWHIKRAIKQKLFSTKKGNNICYNANKAHPVIDPRWNNQHMDTILYNK</sequence>
<reference evidence="3 4" key="1">
    <citation type="submission" date="2021-06" db="EMBL/GenBank/DDBJ databases">
        <authorList>
            <person name="Kallberg Y."/>
            <person name="Tangrot J."/>
            <person name="Rosling A."/>
        </authorList>
    </citation>
    <scope>NUCLEOTIDE SEQUENCE [LARGE SCALE GENOMIC DNA]</scope>
    <source>
        <strain evidence="3 4">120-4 pot B 10/14</strain>
    </source>
</reference>
<feature type="non-terminal residue" evidence="3">
    <location>
        <position position="1"/>
    </location>
</feature>
<keyword evidence="4" id="KW-1185">Reference proteome</keyword>
<feature type="domain" description="MULE transposase" evidence="2">
    <location>
        <begin position="136"/>
        <end position="229"/>
    </location>
</feature>
<evidence type="ECO:0000256" key="1">
    <source>
        <dbReference type="SAM" id="Phobius"/>
    </source>
</evidence>
<name>A0ABN7WVV8_GIGMA</name>
<dbReference type="EMBL" id="CAJVQB010067480">
    <property type="protein sequence ID" value="CAG8841962.1"/>
    <property type="molecule type" value="Genomic_DNA"/>
</dbReference>
<evidence type="ECO:0000259" key="2">
    <source>
        <dbReference type="Pfam" id="PF10551"/>
    </source>
</evidence>
<dbReference type="Proteomes" id="UP000789901">
    <property type="component" value="Unassembled WGS sequence"/>
</dbReference>
<keyword evidence="1" id="KW-0812">Transmembrane</keyword>
<organism evidence="3 4">
    <name type="scientific">Gigaspora margarita</name>
    <dbReference type="NCBI Taxonomy" id="4874"/>
    <lineage>
        <taxon>Eukaryota</taxon>
        <taxon>Fungi</taxon>
        <taxon>Fungi incertae sedis</taxon>
        <taxon>Mucoromycota</taxon>
        <taxon>Glomeromycotina</taxon>
        <taxon>Glomeromycetes</taxon>
        <taxon>Diversisporales</taxon>
        <taxon>Gigasporaceae</taxon>
        <taxon>Gigaspora</taxon>
    </lineage>
</organism>
<proteinExistence type="predicted"/>
<comment type="caution">
    <text evidence="3">The sequence shown here is derived from an EMBL/GenBank/DDBJ whole genome shotgun (WGS) entry which is preliminary data.</text>
</comment>
<feature type="transmembrane region" description="Helical" evidence="1">
    <location>
        <begin position="151"/>
        <end position="170"/>
    </location>
</feature>
<feature type="non-terminal residue" evidence="3">
    <location>
        <position position="272"/>
    </location>
</feature>
<accession>A0ABN7WVV8</accession>
<keyword evidence="1" id="KW-0472">Membrane</keyword>
<protein>
    <submittedName>
        <fullName evidence="3">10803_t:CDS:1</fullName>
    </submittedName>
</protein>
<dbReference type="InterPro" id="IPR018289">
    <property type="entry name" value="MULE_transposase_dom"/>
</dbReference>